<accession>A0A1H8UJP9</accession>
<evidence type="ECO:0000313" key="1">
    <source>
        <dbReference type="EMBL" id="SEP03193.1"/>
    </source>
</evidence>
<evidence type="ECO:0000313" key="2">
    <source>
        <dbReference type="Proteomes" id="UP000199126"/>
    </source>
</evidence>
<gene>
    <name evidence="1" type="ORF">SAMN04487948_11174</name>
</gene>
<keyword evidence="2" id="KW-1185">Reference proteome</keyword>
<dbReference type="EMBL" id="FODV01000011">
    <property type="protein sequence ID" value="SEP03193.1"/>
    <property type="molecule type" value="Genomic_DNA"/>
</dbReference>
<protein>
    <submittedName>
        <fullName evidence="1">Uncharacterized protein</fullName>
    </submittedName>
</protein>
<organism evidence="1 2">
    <name type="scientific">Halogranum amylolyticum</name>
    <dbReference type="NCBI Taxonomy" id="660520"/>
    <lineage>
        <taxon>Archaea</taxon>
        <taxon>Methanobacteriati</taxon>
        <taxon>Methanobacteriota</taxon>
        <taxon>Stenosarchaea group</taxon>
        <taxon>Halobacteria</taxon>
        <taxon>Halobacteriales</taxon>
        <taxon>Haloferacaceae</taxon>
    </lineage>
</organism>
<reference evidence="2" key="1">
    <citation type="submission" date="2016-10" db="EMBL/GenBank/DDBJ databases">
        <authorList>
            <person name="Varghese N."/>
            <person name="Submissions S."/>
        </authorList>
    </citation>
    <scope>NUCLEOTIDE SEQUENCE [LARGE SCALE GENOMIC DNA]</scope>
    <source>
        <strain evidence="2">CGMCC 1.10121</strain>
    </source>
</reference>
<sequence>MLITVDVAIPRGYGALLRLQNAFEQTGLEVGVIEGGTPLTDTTRLGLGGGMKKSIDSTSSSAPWGRSTFRCSVTALCYKFSAKIFKQL</sequence>
<dbReference type="AlphaFoldDB" id="A0A1H8UJP9"/>
<dbReference type="Proteomes" id="UP000199126">
    <property type="component" value="Unassembled WGS sequence"/>
</dbReference>
<name>A0A1H8UJP9_9EURY</name>
<proteinExistence type="predicted"/>